<protein>
    <submittedName>
        <fullName evidence="1">Unannotated protein</fullName>
    </submittedName>
</protein>
<organism evidence="1">
    <name type="scientific">freshwater metagenome</name>
    <dbReference type="NCBI Taxonomy" id="449393"/>
    <lineage>
        <taxon>unclassified sequences</taxon>
        <taxon>metagenomes</taxon>
        <taxon>ecological metagenomes</taxon>
    </lineage>
</organism>
<sequence length="189" mass="20774">MTDRIIYNHDDATRFTVGTVGLPGERSFFIQVTSALGTSTIALEKSQAVALSERLRELVTEVRRNKLASLDEIGLPAVVDNESLEFPIEEDFQAGVMGISWDPETQRVGIEIQSIAEGEFTELISDEDDLADVEDPPDLLRATIRLNQVKGFCNRCDAIVNAGRAPCPFCALPIDPAGHLCPRANGYRR</sequence>
<reference evidence="1" key="1">
    <citation type="submission" date="2020-05" db="EMBL/GenBank/DDBJ databases">
        <authorList>
            <person name="Chiriac C."/>
            <person name="Salcher M."/>
            <person name="Ghai R."/>
            <person name="Kavagutti S V."/>
        </authorList>
    </citation>
    <scope>NUCLEOTIDE SEQUENCE</scope>
</reference>
<dbReference type="Pfam" id="PF11290">
    <property type="entry name" value="DUF3090"/>
    <property type="match status" value="1"/>
</dbReference>
<dbReference type="InterPro" id="IPR021441">
    <property type="entry name" value="DUF3090"/>
</dbReference>
<dbReference type="NCBIfam" id="TIGR03847">
    <property type="entry name" value="conserved hypothetical protein"/>
    <property type="match status" value="1"/>
</dbReference>
<dbReference type="EMBL" id="CAEZYV010000007">
    <property type="protein sequence ID" value="CAB4729395.1"/>
    <property type="molecule type" value="Genomic_DNA"/>
</dbReference>
<dbReference type="AlphaFoldDB" id="A0A6J6S3Z6"/>
<accession>A0A6J6S3Z6</accession>
<evidence type="ECO:0000313" key="1">
    <source>
        <dbReference type="EMBL" id="CAB4729395.1"/>
    </source>
</evidence>
<proteinExistence type="predicted"/>
<name>A0A6J6S3Z6_9ZZZZ</name>
<gene>
    <name evidence="1" type="ORF">UFOPK2788_00086</name>
</gene>